<gene>
    <name evidence="8" type="ORF">FYJ75_05195</name>
</gene>
<evidence type="ECO:0000256" key="4">
    <source>
        <dbReference type="ARBA" id="ARBA00023136"/>
    </source>
</evidence>
<dbReference type="PANTHER" id="PTHR43077">
    <property type="entry name" value="TRANSPORT PERMEASE YVFS-RELATED"/>
    <property type="match status" value="1"/>
</dbReference>
<dbReference type="NCBIfam" id="TIGR03061">
    <property type="entry name" value="pip_yhgE_Nterm"/>
    <property type="match status" value="1"/>
</dbReference>
<keyword evidence="5" id="KW-0175">Coiled coil</keyword>
<dbReference type="Gene3D" id="1.20.1170.10">
    <property type="match status" value="1"/>
</dbReference>
<sequence>MKNIFRIFKADVKGLLKNFFALVIALGLCALPALYAWFNIYANWDPYANTGNIRIAVASLDKGWTNKDGEELNMGQNVIDNLKESDSIGWVFLDTEKEALDGVYSGDYYAAVVIDEDFTYSMYNAIADNFTNPKITYYENQKKNAVASKITDTAVSTLQTSINEQFIKAVTETVFQTTNGISDELSDTDAVNTFIQKIDAVNENLKGYSSMIDSFVAGNVSIGDVTNDANNSLSQGQSLIGDGIGKLEEGQKGLDSTQASFQNFSTNVTNSMNQIQNSINTISNQISQAQLEQNAETLTNDMKDIMDNAKALSDEIQSLQKELQDTQKEQTEQNVQDVLNQLEDLKNKADGLQQSGSLDIDSIQESIEQQKKDLEDKVNDLNDQNQDAVNKELDGVKDKVDEIGQKAQDAVDGDTAKAVSDGVGKGVQAVQNSLSTYADTVKQMNELYNNRVVPQVNTMISNLSDTLQNVESLLTNLSSTMDGMKDIFNGVDTTLGTLNTSMSQLQGMINKTSDKLTDVLDRLEGASESEQMEIIMQLLAGDPDTYSEFFSQPVEVEDNYIYEVANYGSGVAPFYSTLAIWVGMTLLVSLVKVHADKEGLVQVKPHELFFGRYLLFFLLSQVQTLIIVLGDLYLLKIQCLHPLEFWIASAVASFTFSMLIYALTIAFGDIGKALAVVVMVIQIAGSGGTYPIEALPTFFKAVYIFFPFPYAINAMRECIGGMYQNTYSLCLVELLVFAVAGLLIGLVIRIPFIKINHYIEKRMEDTKML</sequence>
<dbReference type="GO" id="GO:0140359">
    <property type="term" value="F:ABC-type transporter activity"/>
    <property type="evidence" value="ECO:0007669"/>
    <property type="project" value="InterPro"/>
</dbReference>
<dbReference type="Pfam" id="PF12698">
    <property type="entry name" value="ABC2_membrane_3"/>
    <property type="match status" value="2"/>
</dbReference>
<feature type="transmembrane region" description="Helical" evidence="6">
    <location>
        <begin position="613"/>
        <end position="633"/>
    </location>
</feature>
<evidence type="ECO:0000259" key="7">
    <source>
        <dbReference type="Pfam" id="PF12698"/>
    </source>
</evidence>
<feature type="transmembrane region" description="Helical" evidence="6">
    <location>
        <begin position="727"/>
        <end position="748"/>
    </location>
</feature>
<dbReference type="RefSeq" id="WP_154429403.1">
    <property type="nucleotide sequence ID" value="NZ_VUNI01000006.1"/>
</dbReference>
<keyword evidence="3 6" id="KW-1133">Transmembrane helix</keyword>
<feature type="transmembrane region" description="Helical" evidence="6">
    <location>
        <begin position="574"/>
        <end position="593"/>
    </location>
</feature>
<feature type="transmembrane region" description="Helical" evidence="6">
    <location>
        <begin position="673"/>
        <end position="692"/>
    </location>
</feature>
<reference evidence="8 9" key="1">
    <citation type="submission" date="2019-08" db="EMBL/GenBank/DDBJ databases">
        <title>In-depth cultivation of the pig gut microbiome towards novel bacterial diversity and tailored functional studies.</title>
        <authorList>
            <person name="Wylensek D."/>
            <person name="Hitch T.C.A."/>
            <person name="Clavel T."/>
        </authorList>
    </citation>
    <scope>NUCLEOTIDE SEQUENCE [LARGE SCALE GENOMIC DNA]</scope>
    <source>
        <strain evidence="8 9">MUC/MUC-530-WT-4D</strain>
    </source>
</reference>
<feature type="domain" description="ABC-2 type transporter transmembrane" evidence="7">
    <location>
        <begin position="434"/>
        <end position="744"/>
    </location>
</feature>
<dbReference type="Proteomes" id="UP000474024">
    <property type="component" value="Unassembled WGS sequence"/>
</dbReference>
<dbReference type="GO" id="GO:0016020">
    <property type="term" value="C:membrane"/>
    <property type="evidence" value="ECO:0007669"/>
    <property type="project" value="UniProtKB-SubCell"/>
</dbReference>
<feature type="transmembrane region" description="Helical" evidence="6">
    <location>
        <begin position="645"/>
        <end position="666"/>
    </location>
</feature>
<keyword evidence="9" id="KW-1185">Reference proteome</keyword>
<evidence type="ECO:0000256" key="1">
    <source>
        <dbReference type="ARBA" id="ARBA00004141"/>
    </source>
</evidence>
<evidence type="ECO:0000256" key="2">
    <source>
        <dbReference type="ARBA" id="ARBA00022692"/>
    </source>
</evidence>
<feature type="domain" description="ABC-2 type transporter transmembrane" evidence="7">
    <location>
        <begin position="30"/>
        <end position="168"/>
    </location>
</feature>
<dbReference type="PANTHER" id="PTHR43077:SF10">
    <property type="entry name" value="TRANSPORT PERMEASE PROTEIN"/>
    <property type="match status" value="1"/>
</dbReference>
<dbReference type="AlphaFoldDB" id="A0A6L5YPG2"/>
<protein>
    <submittedName>
        <fullName evidence="8">YhgE/Pip domain-containing protein</fullName>
    </submittedName>
</protein>
<name>A0A6L5YPG2_9FIRM</name>
<comment type="caution">
    <text evidence="8">The sequence shown here is derived from an EMBL/GenBank/DDBJ whole genome shotgun (WGS) entry which is preliminary data.</text>
</comment>
<dbReference type="InterPro" id="IPR013525">
    <property type="entry name" value="ABC2_TM"/>
</dbReference>
<dbReference type="SUPFAM" id="SSF58113">
    <property type="entry name" value="Apolipoprotein A-I"/>
    <property type="match status" value="1"/>
</dbReference>
<keyword evidence="4 6" id="KW-0472">Membrane</keyword>
<comment type="subcellular location">
    <subcellularLocation>
        <location evidence="1">Membrane</location>
        <topology evidence="1">Multi-pass membrane protein</topology>
    </subcellularLocation>
</comment>
<evidence type="ECO:0000256" key="3">
    <source>
        <dbReference type="ARBA" id="ARBA00022989"/>
    </source>
</evidence>
<dbReference type="InterPro" id="IPR051328">
    <property type="entry name" value="T7SS_ABC-Transporter"/>
</dbReference>
<proteinExistence type="predicted"/>
<organism evidence="8 9">
    <name type="scientific">Roseburia porci</name>
    <dbReference type="NCBI Taxonomy" id="2605790"/>
    <lineage>
        <taxon>Bacteria</taxon>
        <taxon>Bacillati</taxon>
        <taxon>Bacillota</taxon>
        <taxon>Clostridia</taxon>
        <taxon>Lachnospirales</taxon>
        <taxon>Lachnospiraceae</taxon>
        <taxon>Roseburia</taxon>
    </lineage>
</organism>
<accession>A0A6L5YPG2</accession>
<evidence type="ECO:0000256" key="5">
    <source>
        <dbReference type="SAM" id="Coils"/>
    </source>
</evidence>
<feature type="coiled-coil region" evidence="5">
    <location>
        <begin position="272"/>
        <end position="391"/>
    </location>
</feature>
<evidence type="ECO:0000313" key="9">
    <source>
        <dbReference type="Proteomes" id="UP000474024"/>
    </source>
</evidence>
<dbReference type="EMBL" id="VUNI01000006">
    <property type="protein sequence ID" value="MST74433.1"/>
    <property type="molecule type" value="Genomic_DNA"/>
</dbReference>
<keyword evidence="2 6" id="KW-0812">Transmembrane</keyword>
<dbReference type="InterPro" id="IPR017500">
    <property type="entry name" value="Phage_infect_YhgE_N"/>
</dbReference>
<dbReference type="InterPro" id="IPR017501">
    <property type="entry name" value="Phage_infect_YhgE_C"/>
</dbReference>
<evidence type="ECO:0000313" key="8">
    <source>
        <dbReference type="EMBL" id="MST74433.1"/>
    </source>
</evidence>
<evidence type="ECO:0000256" key="6">
    <source>
        <dbReference type="SAM" id="Phobius"/>
    </source>
</evidence>
<dbReference type="NCBIfam" id="TIGR03062">
    <property type="entry name" value="pip_yhgE_Cterm"/>
    <property type="match status" value="1"/>
</dbReference>